<evidence type="ECO:0000313" key="2">
    <source>
        <dbReference type="EMBL" id="QDT27183.1"/>
    </source>
</evidence>
<dbReference type="AlphaFoldDB" id="A0A518FK73"/>
<accession>A0A518A5F3</accession>
<protein>
    <recommendedName>
        <fullName evidence="6">Major facilitator superfamily (MFS) profile domain-containing protein</fullName>
    </recommendedName>
</protein>
<keyword evidence="1" id="KW-0472">Membrane</keyword>
<dbReference type="Proteomes" id="UP000320839">
    <property type="component" value="Chromosome"/>
</dbReference>
<evidence type="ECO:0000313" key="5">
    <source>
        <dbReference type="Proteomes" id="UP000320839"/>
    </source>
</evidence>
<accession>A0A518FK73</accession>
<dbReference type="RefSeq" id="WP_145107500.1">
    <property type="nucleotide sequence ID" value="NZ_CP036277.1"/>
</dbReference>
<dbReference type="EMBL" id="CP036317">
    <property type="protein sequence ID" value="QDV16749.1"/>
    <property type="molecule type" value="Genomic_DNA"/>
</dbReference>
<evidence type="ECO:0000313" key="3">
    <source>
        <dbReference type="EMBL" id="QDV16749.1"/>
    </source>
</evidence>
<feature type="transmembrane region" description="Helical" evidence="1">
    <location>
        <begin position="62"/>
        <end position="82"/>
    </location>
</feature>
<sequence>MLRGYLVVLLGIAAFFGVIAIGTLLPGKSEDKQIFAQLAFLVMGAGFVVGSIMIAVDKGYSAILGVLCGFFSPLGLLILTLLPNRLEKNVEAAES</sequence>
<evidence type="ECO:0000256" key="1">
    <source>
        <dbReference type="SAM" id="Phobius"/>
    </source>
</evidence>
<reference evidence="3 5" key="1">
    <citation type="submission" date="2019-02" db="EMBL/GenBank/DDBJ databases">
        <title>Deep-cultivation of Planctomycetes and their phenomic and genomic characterization uncovers novel biology.</title>
        <authorList>
            <person name="Wiegand S."/>
            <person name="Jogler M."/>
            <person name="Boedeker C."/>
            <person name="Pinto D."/>
            <person name="Vollmers J."/>
            <person name="Rivas-Marin E."/>
            <person name="Kohn T."/>
            <person name="Peeters S.H."/>
            <person name="Heuer A."/>
            <person name="Rast P."/>
            <person name="Oberbeckmann S."/>
            <person name="Bunk B."/>
            <person name="Jeske O."/>
            <person name="Meyerdierks A."/>
            <person name="Storesund J.E."/>
            <person name="Kallscheuer N."/>
            <person name="Luecker S."/>
            <person name="Lage O.M."/>
            <person name="Pohl T."/>
            <person name="Merkel B.J."/>
            <person name="Hornburger P."/>
            <person name="Mueller R.-W."/>
            <person name="Bruemmer F."/>
            <person name="Labrenz M."/>
            <person name="Spormann A.M."/>
            <person name="Op den Camp H."/>
            <person name="Overmann J."/>
            <person name="Amann R."/>
            <person name="Jetten M.S.M."/>
            <person name="Mascher T."/>
            <person name="Medema M.H."/>
            <person name="Devos D.P."/>
            <person name="Kaster A.-K."/>
            <person name="Ovreas L."/>
            <person name="Rohde M."/>
            <person name="Galperin M.Y."/>
            <person name="Jogler C."/>
        </authorList>
    </citation>
    <scope>NUCLEOTIDE SEQUENCE [LARGE SCALE GENOMIC DNA]</scope>
    <source>
        <strain evidence="2 4">Enr10</strain>
        <strain evidence="3 5">Pan153</strain>
    </source>
</reference>
<keyword evidence="1" id="KW-1133">Transmembrane helix</keyword>
<feature type="transmembrane region" description="Helical" evidence="1">
    <location>
        <begin position="38"/>
        <end position="56"/>
    </location>
</feature>
<evidence type="ECO:0008006" key="6">
    <source>
        <dbReference type="Google" id="ProtNLM"/>
    </source>
</evidence>
<name>A0A518FK73_9PLAN</name>
<keyword evidence="1" id="KW-0812">Transmembrane</keyword>
<evidence type="ECO:0000313" key="4">
    <source>
        <dbReference type="Proteomes" id="UP000315647"/>
    </source>
</evidence>
<proteinExistence type="predicted"/>
<organism evidence="3 5">
    <name type="scientific">Gimesia panareensis</name>
    <dbReference type="NCBI Taxonomy" id="2527978"/>
    <lineage>
        <taxon>Bacteria</taxon>
        <taxon>Pseudomonadati</taxon>
        <taxon>Planctomycetota</taxon>
        <taxon>Planctomycetia</taxon>
        <taxon>Planctomycetales</taxon>
        <taxon>Planctomycetaceae</taxon>
        <taxon>Gimesia</taxon>
    </lineage>
</organism>
<accession>A0A517Q6E0</accession>
<dbReference type="EMBL" id="CP037421">
    <property type="protein sequence ID" value="QDT27183.1"/>
    <property type="molecule type" value="Genomic_DNA"/>
</dbReference>
<gene>
    <name evidence="2" type="ORF">Enr10x_24980</name>
    <name evidence="3" type="ORF">Pan153_13810</name>
</gene>
<keyword evidence="4" id="KW-1185">Reference proteome</keyword>
<dbReference type="Proteomes" id="UP000315647">
    <property type="component" value="Chromosome"/>
</dbReference>
<feature type="transmembrane region" description="Helical" evidence="1">
    <location>
        <begin position="6"/>
        <end position="26"/>
    </location>
</feature>